<organism evidence="4 5">
    <name type="scientific">Rhynchosporium agropyri</name>
    <dbReference type="NCBI Taxonomy" id="914238"/>
    <lineage>
        <taxon>Eukaryota</taxon>
        <taxon>Fungi</taxon>
        <taxon>Dikarya</taxon>
        <taxon>Ascomycota</taxon>
        <taxon>Pezizomycotina</taxon>
        <taxon>Leotiomycetes</taxon>
        <taxon>Helotiales</taxon>
        <taxon>Ploettnerulaceae</taxon>
        <taxon>Rhynchosporium</taxon>
    </lineage>
</organism>
<dbReference type="Gene3D" id="2.30.30.190">
    <property type="entry name" value="CAP Gly-rich-like domain"/>
    <property type="match status" value="1"/>
</dbReference>
<keyword evidence="5" id="KW-1185">Reference proteome</keyword>
<protein>
    <submittedName>
        <fullName evidence="4">Related to Tip elongation protein 1</fullName>
    </submittedName>
</protein>
<dbReference type="PROSITE" id="PS50245">
    <property type="entry name" value="CAP_GLY_2"/>
    <property type="match status" value="1"/>
</dbReference>
<feature type="compositionally biased region" description="Polar residues" evidence="2">
    <location>
        <begin position="16"/>
        <end position="43"/>
    </location>
</feature>
<dbReference type="Pfam" id="PF01302">
    <property type="entry name" value="CAP_GLY"/>
    <property type="match status" value="1"/>
</dbReference>
<feature type="region of interest" description="Disordered" evidence="2">
    <location>
        <begin position="1"/>
        <end position="47"/>
    </location>
</feature>
<evidence type="ECO:0000259" key="3">
    <source>
        <dbReference type="PROSITE" id="PS50245"/>
    </source>
</evidence>
<dbReference type="Proteomes" id="UP000178912">
    <property type="component" value="Unassembled WGS sequence"/>
</dbReference>
<keyword evidence="1" id="KW-0175">Coiled coil</keyword>
<gene>
    <name evidence="4" type="ORF">RAG0_02167</name>
</gene>
<dbReference type="PANTHER" id="PTHR18916:SF83">
    <property type="entry name" value="TIP ELONGATION PROTEIN 1"/>
    <property type="match status" value="1"/>
</dbReference>
<feature type="region of interest" description="Disordered" evidence="2">
    <location>
        <begin position="765"/>
        <end position="818"/>
    </location>
</feature>
<feature type="compositionally biased region" description="Polar residues" evidence="2">
    <location>
        <begin position="589"/>
        <end position="598"/>
    </location>
</feature>
<dbReference type="SMART" id="SM01052">
    <property type="entry name" value="CAP_GLY"/>
    <property type="match status" value="1"/>
</dbReference>
<dbReference type="InterPro" id="IPR000938">
    <property type="entry name" value="CAP-Gly_domain"/>
</dbReference>
<dbReference type="PANTHER" id="PTHR18916">
    <property type="entry name" value="DYNACTIN 1-RELATED MICROTUBULE-BINDING"/>
    <property type="match status" value="1"/>
</dbReference>
<dbReference type="SUPFAM" id="SSF74924">
    <property type="entry name" value="Cap-Gly domain"/>
    <property type="match status" value="1"/>
</dbReference>
<evidence type="ECO:0000313" key="5">
    <source>
        <dbReference type="Proteomes" id="UP000178912"/>
    </source>
</evidence>
<dbReference type="EMBL" id="FJUX01000008">
    <property type="protein sequence ID" value="CZS91595.1"/>
    <property type="molecule type" value="Genomic_DNA"/>
</dbReference>
<feature type="coiled-coil region" evidence="1">
    <location>
        <begin position="487"/>
        <end position="549"/>
    </location>
</feature>
<feature type="compositionally biased region" description="Low complexity" evidence="2">
    <location>
        <begin position="787"/>
        <end position="799"/>
    </location>
</feature>
<reference evidence="5" key="1">
    <citation type="submission" date="2016-03" db="EMBL/GenBank/DDBJ databases">
        <authorList>
            <person name="Guldener U."/>
        </authorList>
    </citation>
    <scope>NUCLEOTIDE SEQUENCE [LARGE SCALE GENOMIC DNA]</scope>
    <source>
        <strain evidence="5">04CH-RAC-A.6.1</strain>
    </source>
</reference>
<feature type="compositionally biased region" description="Basic residues" evidence="2">
    <location>
        <begin position="599"/>
        <end position="610"/>
    </location>
</feature>
<dbReference type="AlphaFoldDB" id="A0A1E1K0D3"/>
<dbReference type="InterPro" id="IPR036859">
    <property type="entry name" value="CAP-Gly_dom_sf"/>
</dbReference>
<evidence type="ECO:0000256" key="1">
    <source>
        <dbReference type="SAM" id="Coils"/>
    </source>
</evidence>
<feature type="compositionally biased region" description="Polar residues" evidence="2">
    <location>
        <begin position="710"/>
        <end position="722"/>
    </location>
</feature>
<accession>A0A1E1K0D3</accession>
<feature type="coiled-coil region" evidence="1">
    <location>
        <begin position="420"/>
        <end position="447"/>
    </location>
</feature>
<evidence type="ECO:0000313" key="4">
    <source>
        <dbReference type="EMBL" id="CZS91595.1"/>
    </source>
</evidence>
<feature type="compositionally biased region" description="Polar residues" evidence="2">
    <location>
        <begin position="178"/>
        <end position="195"/>
    </location>
</feature>
<feature type="compositionally biased region" description="Polar residues" evidence="2">
    <location>
        <begin position="661"/>
        <end position="680"/>
    </location>
</feature>
<evidence type="ECO:0000256" key="2">
    <source>
        <dbReference type="SAM" id="MobiDB-lite"/>
    </source>
</evidence>
<feature type="region of interest" description="Disordered" evidence="2">
    <location>
        <begin position="661"/>
        <end position="722"/>
    </location>
</feature>
<feature type="compositionally biased region" description="Basic and acidic residues" evidence="2">
    <location>
        <begin position="682"/>
        <end position="706"/>
    </location>
</feature>
<feature type="coiled-coil region" evidence="1">
    <location>
        <begin position="624"/>
        <end position="658"/>
    </location>
</feature>
<feature type="domain" description="CAP-Gly" evidence="3">
    <location>
        <begin position="123"/>
        <end position="169"/>
    </location>
</feature>
<feature type="region of interest" description="Disordered" evidence="2">
    <location>
        <begin position="176"/>
        <end position="315"/>
    </location>
</feature>
<proteinExistence type="predicted"/>
<feature type="compositionally biased region" description="Polar residues" evidence="2">
    <location>
        <begin position="251"/>
        <end position="265"/>
    </location>
</feature>
<feature type="region of interest" description="Disordered" evidence="2">
    <location>
        <begin position="585"/>
        <end position="617"/>
    </location>
</feature>
<feature type="region of interest" description="Disordered" evidence="2">
    <location>
        <begin position="75"/>
        <end position="103"/>
    </location>
</feature>
<dbReference type="OrthoDB" id="2130750at2759"/>
<sequence length="847" mass="91699">MSTRRSLARPRPSILNGINSASSPNLGAVYSSQKQHSGASPGSSARPHALLQKQSLNALTSTTLSSIPDESLGYSLNTSLDDQSEAARMPPFTPSRAGGGEDLEVGDLVDVPGSMYGTVKFIGTVQGKKGTFAGVELSEEFAGRGKNNGDVDGISYFKTMIAGAGIFLPINRALRRGSPSSQEGSFPLTPTTPSIGGNFKIAGQGSRAFTPPTPSLPKFSQSVGPGRAASPQIKKSRPSLPRPESPLRKPQLSSRPSIGTPTSKAPTRYGSPAPGKFGQSVRGTQDSRDPSKKAGHTPKNAFKASVGPRSASALGQAPMNYSADELTPVGINRAATNGSLGSVSLFNTKMRPASRSASRANNDDEVDRLRGQLEERDKQLKEQASSLAEMENSLVEVQALMNSPEVGSRQNRGSMEGKDSAQLRAMLREKNEKIAMLTAEFDAHRADFRSTIDTLELASTETERVYEKRVEDLVQEVREFAERGEDVDSVARQLKQLEELVQELEEGLEDARRGEAEARGEVEFLRGEVERTRSELRREREKAAAAMNVGSANGETGSLSKELEQRDDEIRGLKAIIHSLSRDAIPDTGISNGDTQKTPTHRHSASRRKASNGGIDSIDDRLAREKLDREVAELRATIETRINREDELEREVERLRRGSISNGTNQRASAISTATVTPDTPSIRDSKGTVVSWRDRDSRASPESHRRGNTLETMPESDTYSSTNESFCELCETSGHDILTCTNMFSPNNSAPRENNHLLNGKDVVKAGLSPKPSHDEYKPAPLSPLKNKSSYSSLQKSSPPVRIMPNPMESGPVAGKESGVVNMDKWCGVCEREGHDSIDCPFEDAF</sequence>
<name>A0A1E1K0D3_9HELO</name>